<evidence type="ECO:0000256" key="2">
    <source>
        <dbReference type="SAM" id="MobiDB-lite"/>
    </source>
</evidence>
<name>A0A918QRC3_9ACTN</name>
<dbReference type="PANTHER" id="PTHR42760">
    <property type="entry name" value="SHORT-CHAIN DEHYDROGENASES/REDUCTASES FAMILY MEMBER"/>
    <property type="match status" value="1"/>
</dbReference>
<sequence length="286" mass="29802">MPHRAAHPAPHAAHPAPRRAPRPPWPECALPSGGPPYAVIMARNVVISGGGTGIGLAAAHAFAADGDRVLLLGRRAEVLEKAGVPGALTFAADLAEVEQVRRVERFVAAEFGTVDVLVNNAGGAGHFLPREESDEPLDSVLHDWTANFRLNVLTAALLTEALKERLAEPGGRVLFLSSIAAYRGSGSGSYGAAKAALHPYAHDLARQLGPRGITVNVVAPGYVEDTGFFGDAMDDARRERLVAETSTGRAGTPGDVAATLHWLASPGAAHITSQIIQVNGGAERGH</sequence>
<dbReference type="AlphaFoldDB" id="A0A918QRC3"/>
<organism evidence="4 5">
    <name type="scientific">Streptomyces echinoruber</name>
    <dbReference type="NCBI Taxonomy" id="68898"/>
    <lineage>
        <taxon>Bacteria</taxon>
        <taxon>Bacillati</taxon>
        <taxon>Actinomycetota</taxon>
        <taxon>Actinomycetes</taxon>
        <taxon>Kitasatosporales</taxon>
        <taxon>Streptomycetaceae</taxon>
        <taxon>Streptomyces</taxon>
    </lineage>
</organism>
<dbReference type="InterPro" id="IPR036291">
    <property type="entry name" value="NAD(P)-bd_dom_sf"/>
</dbReference>
<feature type="domain" description="Ketoreductase" evidence="3">
    <location>
        <begin position="43"/>
        <end position="226"/>
    </location>
</feature>
<evidence type="ECO:0000313" key="4">
    <source>
        <dbReference type="EMBL" id="GGZ69303.1"/>
    </source>
</evidence>
<dbReference type="Pfam" id="PF13561">
    <property type="entry name" value="adh_short_C2"/>
    <property type="match status" value="1"/>
</dbReference>
<dbReference type="PANTHER" id="PTHR42760:SF40">
    <property type="entry name" value="3-OXOACYL-[ACYL-CARRIER-PROTEIN] REDUCTASE, CHLOROPLASTIC"/>
    <property type="match status" value="1"/>
</dbReference>
<dbReference type="SUPFAM" id="SSF51735">
    <property type="entry name" value="NAD(P)-binding Rossmann-fold domains"/>
    <property type="match status" value="1"/>
</dbReference>
<feature type="region of interest" description="Disordered" evidence="2">
    <location>
        <begin position="1"/>
        <end position="26"/>
    </location>
</feature>
<dbReference type="InterPro" id="IPR002347">
    <property type="entry name" value="SDR_fam"/>
</dbReference>
<dbReference type="GO" id="GO:0016616">
    <property type="term" value="F:oxidoreductase activity, acting on the CH-OH group of donors, NAD or NADP as acceptor"/>
    <property type="evidence" value="ECO:0007669"/>
    <property type="project" value="UniProtKB-ARBA"/>
</dbReference>
<dbReference type="PROSITE" id="PS00061">
    <property type="entry name" value="ADH_SHORT"/>
    <property type="match status" value="1"/>
</dbReference>
<dbReference type="PRINTS" id="PR00080">
    <property type="entry name" value="SDRFAMILY"/>
</dbReference>
<reference evidence="4" key="2">
    <citation type="submission" date="2020-09" db="EMBL/GenBank/DDBJ databases">
        <authorList>
            <person name="Sun Q."/>
            <person name="Ohkuma M."/>
        </authorList>
    </citation>
    <scope>NUCLEOTIDE SEQUENCE</scope>
    <source>
        <strain evidence="4">JCM 5016</strain>
    </source>
</reference>
<evidence type="ECO:0000313" key="5">
    <source>
        <dbReference type="Proteomes" id="UP000623010"/>
    </source>
</evidence>
<dbReference type="Proteomes" id="UP000623010">
    <property type="component" value="Unassembled WGS sequence"/>
</dbReference>
<dbReference type="GO" id="GO:0030497">
    <property type="term" value="P:fatty acid elongation"/>
    <property type="evidence" value="ECO:0007669"/>
    <property type="project" value="TreeGrafter"/>
</dbReference>
<evidence type="ECO:0000259" key="3">
    <source>
        <dbReference type="SMART" id="SM00822"/>
    </source>
</evidence>
<accession>A0A918QRC3</accession>
<protein>
    <submittedName>
        <fullName evidence="4">3-oxoacyl-ACP reductase</fullName>
    </submittedName>
</protein>
<dbReference type="PRINTS" id="PR00081">
    <property type="entry name" value="GDHRDH"/>
</dbReference>
<comment type="caution">
    <text evidence="4">The sequence shown here is derived from an EMBL/GenBank/DDBJ whole genome shotgun (WGS) entry which is preliminary data.</text>
</comment>
<dbReference type="CDD" id="cd05233">
    <property type="entry name" value="SDR_c"/>
    <property type="match status" value="1"/>
</dbReference>
<comment type="similarity">
    <text evidence="1">Belongs to the short-chain dehydrogenases/reductases (SDR) family.</text>
</comment>
<dbReference type="InterPro" id="IPR020904">
    <property type="entry name" value="Sc_DH/Rdtase_CS"/>
</dbReference>
<reference evidence="4" key="1">
    <citation type="journal article" date="2014" name="Int. J. Syst. Evol. Microbiol.">
        <title>Complete genome sequence of Corynebacterium casei LMG S-19264T (=DSM 44701T), isolated from a smear-ripened cheese.</title>
        <authorList>
            <consortium name="US DOE Joint Genome Institute (JGI-PGF)"/>
            <person name="Walter F."/>
            <person name="Albersmeier A."/>
            <person name="Kalinowski J."/>
            <person name="Ruckert C."/>
        </authorList>
    </citation>
    <scope>NUCLEOTIDE SEQUENCE</scope>
    <source>
        <strain evidence="4">JCM 5016</strain>
    </source>
</reference>
<gene>
    <name evidence="4" type="primary">fabG</name>
    <name evidence="4" type="ORF">GCM10010389_03270</name>
</gene>
<dbReference type="InterPro" id="IPR057326">
    <property type="entry name" value="KR_dom"/>
</dbReference>
<dbReference type="SMART" id="SM00822">
    <property type="entry name" value="PKS_KR"/>
    <property type="match status" value="1"/>
</dbReference>
<dbReference type="Gene3D" id="3.40.50.720">
    <property type="entry name" value="NAD(P)-binding Rossmann-like Domain"/>
    <property type="match status" value="1"/>
</dbReference>
<keyword evidence="5" id="KW-1185">Reference proteome</keyword>
<dbReference type="EMBL" id="BMWH01000001">
    <property type="protein sequence ID" value="GGZ69303.1"/>
    <property type="molecule type" value="Genomic_DNA"/>
</dbReference>
<evidence type="ECO:0000256" key="1">
    <source>
        <dbReference type="ARBA" id="ARBA00006484"/>
    </source>
</evidence>
<proteinExistence type="inferred from homology"/>